<evidence type="ECO:0000313" key="2">
    <source>
        <dbReference type="EMBL" id="KEI71574.1"/>
    </source>
</evidence>
<dbReference type="Pfam" id="PF04403">
    <property type="entry name" value="PqiA"/>
    <property type="match status" value="1"/>
</dbReference>
<keyword evidence="1" id="KW-0472">Membrane</keyword>
<gene>
    <name evidence="2" type="ORF">GV64_13240</name>
</gene>
<dbReference type="EMBL" id="JOJP01000001">
    <property type="protein sequence ID" value="KEI71574.1"/>
    <property type="molecule type" value="Genomic_DNA"/>
</dbReference>
<keyword evidence="1" id="KW-0812">Transmembrane</keyword>
<feature type="transmembrane region" description="Helical" evidence="1">
    <location>
        <begin position="97"/>
        <end position="124"/>
    </location>
</feature>
<dbReference type="eggNOG" id="COG2995">
    <property type="taxonomic scope" value="Bacteria"/>
</dbReference>
<proteinExistence type="predicted"/>
<feature type="transmembrane region" description="Helical" evidence="1">
    <location>
        <begin position="136"/>
        <end position="156"/>
    </location>
</feature>
<name>A0A081KBP8_9GAMM</name>
<reference evidence="2 3" key="1">
    <citation type="submission" date="2014-06" db="EMBL/GenBank/DDBJ databases">
        <title>Whole Genome Sequences of Three Symbiotic Endozoicomonas Bacteria.</title>
        <authorList>
            <person name="Neave M.J."/>
            <person name="Apprill A."/>
            <person name="Voolstra C.R."/>
        </authorList>
    </citation>
    <scope>NUCLEOTIDE SEQUENCE [LARGE SCALE GENOMIC DNA]</scope>
    <source>
        <strain evidence="2 3">DSM 22380</strain>
    </source>
</reference>
<dbReference type="InterPro" id="IPR007498">
    <property type="entry name" value="PqiA-like"/>
</dbReference>
<keyword evidence="3" id="KW-1185">Reference proteome</keyword>
<dbReference type="Proteomes" id="UP000027997">
    <property type="component" value="Unassembled WGS sequence"/>
</dbReference>
<dbReference type="RefSeq" id="WP_034844266.1">
    <property type="nucleotide sequence ID" value="NZ_JOJP01000001.1"/>
</dbReference>
<organism evidence="2 3">
    <name type="scientific">Endozoicomonas elysicola</name>
    <dbReference type="NCBI Taxonomy" id="305900"/>
    <lineage>
        <taxon>Bacteria</taxon>
        <taxon>Pseudomonadati</taxon>
        <taxon>Pseudomonadota</taxon>
        <taxon>Gammaproteobacteria</taxon>
        <taxon>Oceanospirillales</taxon>
        <taxon>Endozoicomonadaceae</taxon>
        <taxon>Endozoicomonas</taxon>
    </lineage>
</organism>
<keyword evidence="1" id="KW-1133">Transmembrane helix</keyword>
<dbReference type="AlphaFoldDB" id="A0A081KBP8"/>
<evidence type="ECO:0008006" key="4">
    <source>
        <dbReference type="Google" id="ProtNLM"/>
    </source>
</evidence>
<comment type="caution">
    <text evidence="2">The sequence shown here is derived from an EMBL/GenBank/DDBJ whole genome shotgun (WGS) entry which is preliminary data.</text>
</comment>
<feature type="transmembrane region" description="Helical" evidence="1">
    <location>
        <begin position="176"/>
        <end position="193"/>
    </location>
</feature>
<evidence type="ECO:0000313" key="3">
    <source>
        <dbReference type="Proteomes" id="UP000027997"/>
    </source>
</evidence>
<dbReference type="STRING" id="305900.GV64_13240"/>
<evidence type="ECO:0000256" key="1">
    <source>
        <dbReference type="SAM" id="Phobius"/>
    </source>
</evidence>
<sequence length="203" mass="22367">MMTISRLLLPLMLIISLGLLISGVTQPMITMKANLDRQAMLDEGKKIIEQQNLHPAMASLASQFLGSLSVEGTSKVYDKTRSILGTANDLWKSGYHLVAFMIVTFSLLIPVFKLFCLILALVLVKSNKPLWINSFLSKWSMADVFAIGILIAFLAANSSAVESAVIQFDAELHSGFYWFVAYCVTSNLLGQFAEKTMEAKPVP</sequence>
<accession>A0A081KBP8</accession>
<protein>
    <recommendedName>
        <fullName evidence="4">Paraquat-inducible protein A</fullName>
    </recommendedName>
</protein>